<feature type="domain" description="Fibronectin type-III" evidence="17">
    <location>
        <begin position="995"/>
        <end position="1088"/>
    </location>
</feature>
<dbReference type="PROSITE" id="PS50853">
    <property type="entry name" value="FN3"/>
    <property type="match status" value="4"/>
</dbReference>
<feature type="region of interest" description="Disordered" evidence="14">
    <location>
        <begin position="1339"/>
        <end position="1438"/>
    </location>
</feature>
<feature type="domain" description="Ig-like" evidence="16">
    <location>
        <begin position="509"/>
        <end position="597"/>
    </location>
</feature>
<dbReference type="SMART" id="SM00060">
    <property type="entry name" value="FN3"/>
    <property type="match status" value="4"/>
</dbReference>
<evidence type="ECO:0000256" key="1">
    <source>
        <dbReference type="ARBA" id="ARBA00004251"/>
    </source>
</evidence>
<evidence type="ECO:0000313" key="18">
    <source>
        <dbReference type="Ensembl" id="ENSCAFP00000064950.2"/>
    </source>
</evidence>
<organism evidence="18 19">
    <name type="scientific">Canis lupus familiaris</name>
    <name type="common">Dog</name>
    <name type="synonym">Canis familiaris</name>
    <dbReference type="NCBI Taxonomy" id="9615"/>
    <lineage>
        <taxon>Eukaryota</taxon>
        <taxon>Metazoa</taxon>
        <taxon>Chordata</taxon>
        <taxon>Craniata</taxon>
        <taxon>Vertebrata</taxon>
        <taxon>Euteleostomi</taxon>
        <taxon>Mammalia</taxon>
        <taxon>Eutheria</taxon>
        <taxon>Laurasiatheria</taxon>
        <taxon>Carnivora</taxon>
        <taxon>Caniformia</taxon>
        <taxon>Canidae</taxon>
        <taxon>Canis</taxon>
    </lineage>
</organism>
<protein>
    <submittedName>
        <fullName evidence="18">Neurofascin</fullName>
    </submittedName>
</protein>
<evidence type="ECO:0000256" key="3">
    <source>
        <dbReference type="ARBA" id="ARBA00022475"/>
    </source>
</evidence>
<dbReference type="PROSITE" id="PS50835">
    <property type="entry name" value="IG_LIKE"/>
    <property type="match status" value="6"/>
</dbReference>
<dbReference type="CDD" id="cd05845">
    <property type="entry name" value="IgI_2_L1-CAM_like"/>
    <property type="match status" value="1"/>
</dbReference>
<dbReference type="Proteomes" id="UP000002254">
    <property type="component" value="Chromosome 38"/>
</dbReference>
<dbReference type="Pfam" id="PF00041">
    <property type="entry name" value="fn3"/>
    <property type="match status" value="3"/>
</dbReference>
<feature type="transmembrane region" description="Helical" evidence="15">
    <location>
        <begin position="1308"/>
        <end position="1329"/>
    </location>
</feature>
<feature type="region of interest" description="Disordered" evidence="14">
    <location>
        <begin position="978"/>
        <end position="1003"/>
    </location>
</feature>
<evidence type="ECO:0000256" key="7">
    <source>
        <dbReference type="ARBA" id="ARBA00022737"/>
    </source>
</evidence>
<evidence type="ECO:0000256" key="5">
    <source>
        <dbReference type="ARBA" id="ARBA00022692"/>
    </source>
</evidence>
<feature type="domain" description="Fibronectin type-III" evidence="17">
    <location>
        <begin position="1093"/>
        <end position="1195"/>
    </location>
</feature>
<dbReference type="PANTHER" id="PTHR44170:SF12">
    <property type="entry name" value="NEUROFASCIN"/>
    <property type="match status" value="1"/>
</dbReference>
<keyword evidence="9 15" id="KW-1133">Transmembrane helix</keyword>
<dbReference type="CDD" id="cd05875">
    <property type="entry name" value="IgI_hNeurofascin_like"/>
    <property type="match status" value="1"/>
</dbReference>
<feature type="domain" description="Ig-like" evidence="16">
    <location>
        <begin position="289"/>
        <end position="385"/>
    </location>
</feature>
<feature type="compositionally biased region" description="Acidic residues" evidence="14">
    <location>
        <begin position="1352"/>
        <end position="1363"/>
    </location>
</feature>
<dbReference type="InterPro" id="IPR013151">
    <property type="entry name" value="Immunoglobulin_dom"/>
</dbReference>
<feature type="region of interest" description="Disordered" evidence="14">
    <location>
        <begin position="1"/>
        <end position="41"/>
    </location>
</feature>
<dbReference type="FunFam" id="2.60.40.10:FF:000363">
    <property type="entry name" value="neurofascin isoform X1"/>
    <property type="match status" value="1"/>
</dbReference>
<evidence type="ECO:0000256" key="8">
    <source>
        <dbReference type="ARBA" id="ARBA00022889"/>
    </source>
</evidence>
<evidence type="ECO:0000259" key="16">
    <source>
        <dbReference type="PROSITE" id="PS50835"/>
    </source>
</evidence>
<dbReference type="InterPro" id="IPR007110">
    <property type="entry name" value="Ig-like_dom"/>
</dbReference>
<keyword evidence="5 15" id="KW-0812">Transmembrane</keyword>
<dbReference type="FunFam" id="2.60.40.10:FF:000512">
    <property type="entry name" value="neurofascin isoform X1"/>
    <property type="match status" value="1"/>
</dbReference>
<evidence type="ECO:0000256" key="13">
    <source>
        <dbReference type="ARBA" id="ARBA00023319"/>
    </source>
</evidence>
<dbReference type="InterPro" id="IPR013098">
    <property type="entry name" value="Ig_I-set"/>
</dbReference>
<dbReference type="InterPro" id="IPR026965">
    <property type="entry name" value="NFASC_Ig-like"/>
</dbReference>
<evidence type="ECO:0000256" key="10">
    <source>
        <dbReference type="ARBA" id="ARBA00023136"/>
    </source>
</evidence>
<keyword evidence="3" id="KW-1003">Cell membrane</keyword>
<feature type="domain" description="Ig-like" evidence="16">
    <location>
        <begin position="391"/>
        <end position="478"/>
    </location>
</feature>
<keyword evidence="4" id="KW-0597">Phosphoprotein</keyword>
<evidence type="ECO:0000256" key="2">
    <source>
        <dbReference type="ARBA" id="ARBA00008588"/>
    </source>
</evidence>
<feature type="domain" description="Fibronectin type-III" evidence="17">
    <location>
        <begin position="1199"/>
        <end position="1295"/>
    </location>
</feature>
<dbReference type="FunFam" id="2.60.40.10:FF:001360">
    <property type="entry name" value="neurofascin isoform X1"/>
    <property type="match status" value="1"/>
</dbReference>
<feature type="region of interest" description="Disordered" evidence="14">
    <location>
        <begin position="97"/>
        <end position="147"/>
    </location>
</feature>
<dbReference type="FunFam" id="2.60.40.10:FF:000057">
    <property type="entry name" value="neural cell adhesion molecule L1"/>
    <property type="match status" value="1"/>
</dbReference>
<dbReference type="SMART" id="SM00409">
    <property type="entry name" value="IG"/>
    <property type="match status" value="6"/>
</dbReference>
<keyword evidence="10 15" id="KW-0472">Membrane</keyword>
<keyword evidence="11" id="KW-1015">Disulfide bond</keyword>
<evidence type="ECO:0000256" key="12">
    <source>
        <dbReference type="ARBA" id="ARBA00023180"/>
    </source>
</evidence>
<dbReference type="GO" id="GO:0007155">
    <property type="term" value="P:cell adhesion"/>
    <property type="evidence" value="ECO:0007669"/>
    <property type="project" value="UniProtKB-KW"/>
</dbReference>
<dbReference type="InterPro" id="IPR013783">
    <property type="entry name" value="Ig-like_fold"/>
</dbReference>
<dbReference type="SMART" id="SM00408">
    <property type="entry name" value="IGc2"/>
    <property type="match status" value="6"/>
</dbReference>
<dbReference type="FunFam" id="2.60.40.10:FF:000347">
    <property type="entry name" value="Neuronal cell adhesion molecule"/>
    <property type="match status" value="1"/>
</dbReference>
<evidence type="ECO:0000313" key="19">
    <source>
        <dbReference type="Proteomes" id="UP000002254"/>
    </source>
</evidence>
<feature type="domain" description="Ig-like" evidence="16">
    <location>
        <begin position="786"/>
        <end position="868"/>
    </location>
</feature>
<reference evidence="18" key="2">
    <citation type="submission" date="2025-08" db="UniProtKB">
        <authorList>
            <consortium name="Ensembl"/>
        </authorList>
    </citation>
    <scope>IDENTIFICATION</scope>
</reference>
<evidence type="ECO:0000256" key="4">
    <source>
        <dbReference type="ARBA" id="ARBA00022553"/>
    </source>
</evidence>
<dbReference type="InterPro" id="IPR036179">
    <property type="entry name" value="Ig-like_dom_sf"/>
</dbReference>
<gene>
    <name evidence="18" type="primary">NFASC</name>
</gene>
<dbReference type="InterPro" id="IPR003598">
    <property type="entry name" value="Ig_sub2"/>
</dbReference>
<dbReference type="SUPFAM" id="SSF48726">
    <property type="entry name" value="Immunoglobulin"/>
    <property type="match status" value="6"/>
</dbReference>
<name>A0A8P0PDQ7_CANLF</name>
<dbReference type="Pfam" id="PF13882">
    <property type="entry name" value="Bravo_FIGEY"/>
    <property type="match status" value="1"/>
</dbReference>
<dbReference type="FunFam" id="2.60.40.10:FF:000574">
    <property type="entry name" value="neurofascin isoform X1"/>
    <property type="match status" value="1"/>
</dbReference>
<keyword evidence="7" id="KW-0677">Repeat</keyword>
<reference evidence="18 19" key="1">
    <citation type="journal article" date="2005" name="Nature">
        <title>Genome sequence, comparative analysis and haplotype structure of the domestic dog.</title>
        <authorList>
            <consortium name="Broad Sequencing Platform"/>
            <person name="Lindblad-Toh K."/>
            <person name="Wade C.M."/>
            <person name="Mikkelsen T.S."/>
            <person name="Karlsson E.K."/>
            <person name="Jaffe D.B."/>
            <person name="Kamal M."/>
            <person name="Clamp M."/>
            <person name="Chang J.L."/>
            <person name="Kulbokas E.J. III"/>
            <person name="Zody M.C."/>
            <person name="Mauceli E."/>
            <person name="Xie X."/>
            <person name="Breen M."/>
            <person name="Wayne R.K."/>
            <person name="Ostrander E.A."/>
            <person name="Ponting C.P."/>
            <person name="Galibert F."/>
            <person name="Smith D.R."/>
            <person name="DeJong P.J."/>
            <person name="Kirkness E."/>
            <person name="Alvarez P."/>
            <person name="Biagi T."/>
            <person name="Brockman W."/>
            <person name="Butler J."/>
            <person name="Chin C.W."/>
            <person name="Cook A."/>
            <person name="Cuff J."/>
            <person name="Daly M.J."/>
            <person name="DeCaprio D."/>
            <person name="Gnerre S."/>
            <person name="Grabherr M."/>
            <person name="Kellis M."/>
            <person name="Kleber M."/>
            <person name="Bardeleben C."/>
            <person name="Goodstadt L."/>
            <person name="Heger A."/>
            <person name="Hitte C."/>
            <person name="Kim L."/>
            <person name="Koepfli K.P."/>
            <person name="Parker H.G."/>
            <person name="Pollinger J.P."/>
            <person name="Searle S.M."/>
            <person name="Sutter N.B."/>
            <person name="Thomas R."/>
            <person name="Webber C."/>
            <person name="Baldwin J."/>
            <person name="Abebe A."/>
            <person name="Abouelleil A."/>
            <person name="Aftuck L."/>
            <person name="Ait-Zahra M."/>
            <person name="Aldredge T."/>
            <person name="Allen N."/>
            <person name="An P."/>
            <person name="Anderson S."/>
            <person name="Antoine C."/>
            <person name="Arachchi H."/>
            <person name="Aslam A."/>
            <person name="Ayotte L."/>
            <person name="Bachantsang P."/>
            <person name="Barry A."/>
            <person name="Bayul T."/>
            <person name="Benamara M."/>
            <person name="Berlin A."/>
            <person name="Bessette D."/>
            <person name="Blitshteyn B."/>
            <person name="Bloom T."/>
            <person name="Blye J."/>
            <person name="Boguslavskiy L."/>
            <person name="Bonnet C."/>
            <person name="Boukhgalter B."/>
            <person name="Brown A."/>
            <person name="Cahill P."/>
            <person name="Calixte N."/>
            <person name="Camarata J."/>
            <person name="Cheshatsang Y."/>
            <person name="Chu J."/>
            <person name="Citroen M."/>
            <person name="Collymore A."/>
            <person name="Cooke P."/>
            <person name="Dawoe T."/>
            <person name="Daza R."/>
            <person name="Decktor K."/>
            <person name="DeGray S."/>
            <person name="Dhargay N."/>
            <person name="Dooley K."/>
            <person name="Dooley K."/>
            <person name="Dorje P."/>
            <person name="Dorjee K."/>
            <person name="Dorris L."/>
            <person name="Duffey N."/>
            <person name="Dupes A."/>
            <person name="Egbiremolen O."/>
            <person name="Elong R."/>
            <person name="Falk J."/>
            <person name="Farina A."/>
            <person name="Faro S."/>
            <person name="Ferguson D."/>
            <person name="Ferreira P."/>
            <person name="Fisher S."/>
            <person name="FitzGerald M."/>
            <person name="Foley K."/>
            <person name="Foley C."/>
            <person name="Franke A."/>
            <person name="Friedrich D."/>
            <person name="Gage D."/>
            <person name="Garber M."/>
            <person name="Gearin G."/>
            <person name="Giannoukos G."/>
            <person name="Goode T."/>
            <person name="Goyette A."/>
            <person name="Graham J."/>
            <person name="Grandbois E."/>
            <person name="Gyaltsen K."/>
            <person name="Hafez N."/>
            <person name="Hagopian D."/>
            <person name="Hagos B."/>
            <person name="Hall J."/>
            <person name="Healy C."/>
            <person name="Hegarty R."/>
            <person name="Honan T."/>
            <person name="Horn A."/>
            <person name="Houde N."/>
            <person name="Hughes L."/>
            <person name="Hunnicutt L."/>
            <person name="Husby M."/>
            <person name="Jester B."/>
            <person name="Jones C."/>
            <person name="Kamat A."/>
            <person name="Kanga B."/>
            <person name="Kells C."/>
            <person name="Khazanovich D."/>
            <person name="Kieu A.C."/>
            <person name="Kisner P."/>
            <person name="Kumar M."/>
            <person name="Lance K."/>
            <person name="Landers T."/>
            <person name="Lara M."/>
            <person name="Lee W."/>
            <person name="Leger J.P."/>
            <person name="Lennon N."/>
            <person name="Leuper L."/>
            <person name="LeVine S."/>
            <person name="Liu J."/>
            <person name="Liu X."/>
            <person name="Lokyitsang Y."/>
            <person name="Lokyitsang T."/>
            <person name="Lui A."/>
            <person name="Macdonald J."/>
            <person name="Major J."/>
            <person name="Marabella R."/>
            <person name="Maru K."/>
            <person name="Matthews C."/>
            <person name="McDonough S."/>
            <person name="Mehta T."/>
            <person name="Meldrim J."/>
            <person name="Melnikov A."/>
            <person name="Meneus L."/>
            <person name="Mihalev A."/>
            <person name="Mihova T."/>
            <person name="Miller K."/>
            <person name="Mittelman R."/>
            <person name="Mlenga V."/>
            <person name="Mulrain L."/>
            <person name="Munson G."/>
            <person name="Navidi A."/>
            <person name="Naylor J."/>
            <person name="Nguyen T."/>
            <person name="Nguyen N."/>
            <person name="Nguyen C."/>
            <person name="Nguyen T."/>
            <person name="Nicol R."/>
            <person name="Norbu N."/>
            <person name="Norbu C."/>
            <person name="Novod N."/>
            <person name="Nyima T."/>
            <person name="Olandt P."/>
            <person name="O'Neill B."/>
            <person name="O'Neill K."/>
            <person name="Osman S."/>
            <person name="Oyono L."/>
            <person name="Patti C."/>
            <person name="Perrin D."/>
            <person name="Phunkhang P."/>
            <person name="Pierre F."/>
            <person name="Priest M."/>
            <person name="Rachupka A."/>
            <person name="Raghuraman S."/>
            <person name="Rameau R."/>
            <person name="Ray V."/>
            <person name="Raymond C."/>
            <person name="Rege F."/>
            <person name="Rise C."/>
            <person name="Rogers J."/>
            <person name="Rogov P."/>
            <person name="Sahalie J."/>
            <person name="Settipalli S."/>
            <person name="Sharpe T."/>
            <person name="Shea T."/>
            <person name="Sheehan M."/>
            <person name="Sherpa N."/>
            <person name="Shi J."/>
            <person name="Shih D."/>
            <person name="Sloan J."/>
            <person name="Smith C."/>
            <person name="Sparrow T."/>
            <person name="Stalker J."/>
            <person name="Stange-Thomann N."/>
            <person name="Stavropoulos S."/>
            <person name="Stone C."/>
            <person name="Stone S."/>
            <person name="Sykes S."/>
            <person name="Tchuinga P."/>
            <person name="Tenzing P."/>
            <person name="Tesfaye S."/>
            <person name="Thoulutsang D."/>
            <person name="Thoulutsang Y."/>
            <person name="Topham K."/>
            <person name="Topping I."/>
            <person name="Tsamla T."/>
            <person name="Vassiliev H."/>
            <person name="Venkataraman V."/>
            <person name="Vo A."/>
            <person name="Wangchuk T."/>
            <person name="Wangdi T."/>
            <person name="Weiand M."/>
            <person name="Wilkinson J."/>
            <person name="Wilson A."/>
            <person name="Yadav S."/>
            <person name="Yang S."/>
            <person name="Yang X."/>
            <person name="Young G."/>
            <person name="Yu Q."/>
            <person name="Zainoun J."/>
            <person name="Zembek L."/>
            <person name="Zimmer A."/>
            <person name="Lander E.S."/>
        </authorList>
    </citation>
    <scope>NUCLEOTIDE SEQUENCE [LARGE SCALE GENOMIC DNA]</scope>
    <source>
        <strain evidence="18">Boxer</strain>
    </source>
</reference>
<feature type="domain" description="Ig-like" evidence="16">
    <location>
        <begin position="694"/>
        <end position="782"/>
    </location>
</feature>
<dbReference type="OrthoDB" id="10010359at2759"/>
<dbReference type="CDD" id="cd00063">
    <property type="entry name" value="FN3"/>
    <property type="match status" value="4"/>
</dbReference>
<keyword evidence="12" id="KW-0325">Glycoprotein</keyword>
<comment type="subcellular location">
    <subcellularLocation>
        <location evidence="1">Cell membrane</location>
        <topology evidence="1">Single-pass type I membrane protein</topology>
    </subcellularLocation>
</comment>
<accession>A0A8P0PDQ7</accession>
<dbReference type="CDD" id="cd05731">
    <property type="entry name" value="Ig3_L1-CAM_like"/>
    <property type="match status" value="1"/>
</dbReference>
<dbReference type="InterPro" id="IPR003961">
    <property type="entry name" value="FN3_dom"/>
</dbReference>
<evidence type="ECO:0000256" key="11">
    <source>
        <dbReference type="ARBA" id="ARBA00023157"/>
    </source>
</evidence>
<dbReference type="InterPro" id="IPR026966">
    <property type="entry name" value="Neurofascin/L1/NrCAM_C"/>
</dbReference>
<feature type="compositionally biased region" description="Basic and acidic residues" evidence="14">
    <location>
        <begin position="1181"/>
        <end position="1191"/>
    </location>
</feature>
<dbReference type="Pfam" id="PF00047">
    <property type="entry name" value="ig"/>
    <property type="match status" value="1"/>
</dbReference>
<keyword evidence="13" id="KW-0393">Immunoglobulin domain</keyword>
<dbReference type="PANTHER" id="PTHR44170">
    <property type="entry name" value="PROTEIN SIDEKICK"/>
    <property type="match status" value="1"/>
</dbReference>
<dbReference type="InterPro" id="IPR003599">
    <property type="entry name" value="Ig_sub"/>
</dbReference>
<dbReference type="SUPFAM" id="SSF49265">
    <property type="entry name" value="Fibronectin type III"/>
    <property type="match status" value="2"/>
</dbReference>
<evidence type="ECO:0000256" key="6">
    <source>
        <dbReference type="ARBA" id="ARBA00022729"/>
    </source>
</evidence>
<dbReference type="GO" id="GO:0005886">
    <property type="term" value="C:plasma membrane"/>
    <property type="evidence" value="ECO:0007669"/>
    <property type="project" value="UniProtKB-SubCell"/>
</dbReference>
<dbReference type="Pfam" id="PF07679">
    <property type="entry name" value="I-set"/>
    <property type="match status" value="3"/>
</dbReference>
<evidence type="ECO:0000256" key="14">
    <source>
        <dbReference type="SAM" id="MobiDB-lite"/>
    </source>
</evidence>
<feature type="compositionally biased region" description="Low complexity" evidence="14">
    <location>
        <begin position="109"/>
        <end position="120"/>
    </location>
</feature>
<evidence type="ECO:0000259" key="17">
    <source>
        <dbReference type="PROSITE" id="PS50853"/>
    </source>
</evidence>
<dbReference type="FunFam" id="2.60.40.10:FF:000114">
    <property type="entry name" value="Neuronal cell adhesion molecule"/>
    <property type="match status" value="1"/>
</dbReference>
<feature type="domain" description="Ig-like" evidence="16">
    <location>
        <begin position="602"/>
        <end position="689"/>
    </location>
</feature>
<evidence type="ECO:0000256" key="9">
    <source>
        <dbReference type="ARBA" id="ARBA00022989"/>
    </source>
</evidence>
<dbReference type="Gene3D" id="2.60.40.10">
    <property type="entry name" value="Immunoglobulins"/>
    <property type="match status" value="10"/>
</dbReference>
<evidence type="ECO:0000256" key="15">
    <source>
        <dbReference type="SAM" id="Phobius"/>
    </source>
</evidence>
<comment type="similarity">
    <text evidence="2">Belongs to the immunoglobulin superfamily. L1/neurofascin/NgCAM family.</text>
</comment>
<dbReference type="FunFam" id="2.60.40.10:FF:000078">
    <property type="entry name" value="Neuronal cell adhesion molecule"/>
    <property type="match status" value="1"/>
</dbReference>
<proteinExistence type="inferred from homology"/>
<keyword evidence="8" id="KW-0130">Cell adhesion</keyword>
<dbReference type="FunFam" id="2.60.40.10:FF:000005">
    <property type="entry name" value="Neuronal cell adhesion molecule"/>
    <property type="match status" value="1"/>
</dbReference>
<dbReference type="InterPro" id="IPR036116">
    <property type="entry name" value="FN3_sf"/>
</dbReference>
<feature type="region of interest" description="Disordered" evidence="14">
    <location>
        <begin position="1180"/>
        <end position="1199"/>
    </location>
</feature>
<sequence>MHREPDVGFDPGSPGSRPGPKAGAKPLRHAGIPEISPFLNHPARPAGIATFFHPQFRTQHFFNQQTSLESPPGARVPGNAGSPTHFCLREVTVTARGFSPPLRGREQRASSGSSPGSVSARGGGGGAGARARRAGARRPPGDAHGPVSALMRRRAASGAAGAAGAAAAAAAAAADGTDCARGRSPRPRRLIDLCALWDTGVSFPAAGWKRASGIARRRLNEAETLSSVQEAQLEQLEAARPRRPGSGERGPVLRMARQPPPPSVHAAILLCLLSLSGAIEIPMDLSQPPTITKQSVKDHIVDPRDNILIECEAKGNPAPSFHWTRNSRFFNIAKDPRVSMRRKSGTLVIDFRSGGRPEEYEGEYQCFARNKFGTALSNRIRLQVSKSPLWPKENLDPVVVQEGAPLTLQCNPPPGLPSPVIFWMSSSMEPITQDKRVSQGHNGDLYFSNVMLQDMQTDYSCNARFHFTHTIQQKNAFTLKVLTNNPYNDSSLRNHPDMYSARGVAERTPSFMYPQGTASSQMVLRGTDLLLECIASGVPTPDIAWYKKGGDLPSDKAKFENFNKALRITNVSEEDSGEYFCLASNKMGSIRHTISVRVKAAPYWLDEPKNLILAPGEDGRLVCRANGNPKPTVQWMVNGEPLQSAPPNPNREVAGDTIIFRDTQISSRAVYQCNTSNEHGYLLANAFVSVLDVPPRMLSPRNQLIRVILYNRTRLDCPFFGSPIPTLRWFKNGQGSNLDGGNYHVYENGSLEIKMIRKEDQGIYTCVATNILGKAENQVRLEVKDPTRIYRMPEDQVAKRGTTVQLECRVKHDPSLKLTVSWLKDDEPLYIGNRMKKEDDSLTIFGVAERDQGSYTCVASTELDQDLAKAYLTVLADQATPTNRLAALPKGRPDRPRDLELTDLAERSVRLTWIPGDDNNSPITDYVVQFEEDQFQPGVWHDHSKFPGSVNSAILQLSPYVNYQFRVIAINEVGSSHPSLPSERYRTSGAPPESNPADVKGEGTRKNNMEITWTPMNATSAFGPNLRYIVKWRRRETRETWNNATVWGSRYVVGQTPVYVPYEIRVQAENDFGKGPEPDTVIGYSGEDYPRAAPTDVKIRVLNSTAISLQWNRVYPDTVQGQLREYRAYYWRESSLLKNLWVSQKRQQASFPGDRPRGVVSRLFPYSNYKLEMVVVNGRGDGPRSETKEFTTPEGVPSAPRRFRVRQPNLETINLEWDHPEHPNGILIGYTLKYVAFNGTKLGKQIVENFSPNQTKFTMQRADPVSRYRFTLSARTQVGSGEAVTEESPAPPNEAYTNNQADIATQGWFIGLMCAIALLVLILLIVCFIKRSRGGKYPVREKKDVPLGPEDPKEEDGSFDYSDEDNKPLQGSQTSLDGTIKQQESDDSLVDYGEGGEGQFNEDGSFIGQYTVKKDKEETEGNESSEATSPVNAIYSLA</sequence>
<feature type="domain" description="Fibronectin type-III" evidence="17">
    <location>
        <begin position="895"/>
        <end position="990"/>
    </location>
</feature>
<dbReference type="Ensembl" id="ENSCAFT00000062140.2">
    <property type="protein sequence ID" value="ENSCAFP00000064950.2"/>
    <property type="gene ID" value="ENSCAFG00000009901.7"/>
</dbReference>
<feature type="compositionally biased region" description="Polar residues" evidence="14">
    <location>
        <begin position="1369"/>
        <end position="1382"/>
    </location>
</feature>
<dbReference type="Pfam" id="PF13927">
    <property type="entry name" value="Ig_3"/>
    <property type="match status" value="2"/>
</dbReference>
<dbReference type="FunFam" id="2.60.40.10:FF:000038">
    <property type="entry name" value="Neuronal cell adhesion molecule"/>
    <property type="match status" value="1"/>
</dbReference>
<keyword evidence="6" id="KW-0732">Signal</keyword>